<gene>
    <name evidence="1" type="ORF">VNE69_02263</name>
</gene>
<dbReference type="GeneID" id="90540553"/>
<accession>A0AAX4J9R3</accession>
<sequence length="223" mass="27043">MLFVFLFDTCKAGREMFELLEKQMIKTNETIYTNFVEYVDSTNVYIDPFNYTACDTYGYFSHMEVLNSKQIDDKDLRFVSRYIYRIFKRSESFKEIIRLMENSKTLRREIFKFKNFHKYVSSYINNIRQSYNYEHKFLFLKSLAFKCYKLIYLLSFIDLDEQTSEELTKVMVENMLLKTKDDCQWQITQILKTEVFDVLIEALETVVYKDGNEKKHFVLPKFN</sequence>
<evidence type="ECO:0000313" key="1">
    <source>
        <dbReference type="EMBL" id="WUR02744.1"/>
    </source>
</evidence>
<dbReference type="Proteomes" id="UP001334084">
    <property type="component" value="Chromosome 2"/>
</dbReference>
<reference evidence="1" key="1">
    <citation type="journal article" date="2024" name="BMC Genomics">
        <title>Functional annotation of a divergent genome using sequence and structure-based similarity.</title>
        <authorList>
            <person name="Svedberg D."/>
            <person name="Winiger R.R."/>
            <person name="Berg A."/>
            <person name="Sharma H."/>
            <person name="Tellgren-Roth C."/>
            <person name="Debrunner-Vossbrinck B.A."/>
            <person name="Vossbrinck C.R."/>
            <person name="Barandun J."/>
        </authorList>
    </citation>
    <scope>NUCLEOTIDE SEQUENCE</scope>
    <source>
        <strain evidence="1">Illinois isolate</strain>
    </source>
</reference>
<dbReference type="RefSeq" id="XP_065328889.1">
    <property type="nucleotide sequence ID" value="XM_065472817.1"/>
</dbReference>
<name>A0AAX4J9R3_9MICR</name>
<keyword evidence="2" id="KW-1185">Reference proteome</keyword>
<dbReference type="EMBL" id="CP142727">
    <property type="protein sequence ID" value="WUR02744.1"/>
    <property type="molecule type" value="Genomic_DNA"/>
</dbReference>
<organism evidence="1 2">
    <name type="scientific">Vairimorpha necatrix</name>
    <dbReference type="NCBI Taxonomy" id="6039"/>
    <lineage>
        <taxon>Eukaryota</taxon>
        <taxon>Fungi</taxon>
        <taxon>Fungi incertae sedis</taxon>
        <taxon>Microsporidia</taxon>
        <taxon>Nosematidae</taxon>
        <taxon>Vairimorpha</taxon>
    </lineage>
</organism>
<evidence type="ECO:0000313" key="2">
    <source>
        <dbReference type="Proteomes" id="UP001334084"/>
    </source>
</evidence>
<protein>
    <submittedName>
        <fullName evidence="1">Uncharacterized protein</fullName>
    </submittedName>
</protein>
<dbReference type="AlphaFoldDB" id="A0AAX4J9R3"/>
<dbReference type="KEGG" id="vnx:VNE69_02263"/>
<proteinExistence type="predicted"/>